<proteinExistence type="predicted"/>
<dbReference type="InterPro" id="IPR050177">
    <property type="entry name" value="Lipid_A_modif_metabolic_enz"/>
</dbReference>
<evidence type="ECO:0000259" key="1">
    <source>
        <dbReference type="Pfam" id="PF01370"/>
    </source>
</evidence>
<evidence type="ECO:0000313" key="2">
    <source>
        <dbReference type="EMBL" id="CUV03420.1"/>
    </source>
</evidence>
<dbReference type="InterPro" id="IPR001509">
    <property type="entry name" value="Epimerase_deHydtase"/>
</dbReference>
<dbReference type="Gene3D" id="3.40.50.720">
    <property type="entry name" value="NAD(P)-binding Rossmann-like Domain"/>
    <property type="match status" value="1"/>
</dbReference>
<dbReference type="PANTHER" id="PTHR43245">
    <property type="entry name" value="BIFUNCTIONAL POLYMYXIN RESISTANCE PROTEIN ARNA"/>
    <property type="match status" value="1"/>
</dbReference>
<sequence length="327" mass="36566">MAQQGRVVAVTGASGYIGTKLLERLEQEPSIRKLVAFDVAPLPLPIHNIAVYRKSVSEPIEDELNDQSATTLVHLAFNARRGANRGEVAEIHEENLQTLRSVMASCVSSRVTHLIYLSSHLVYGAHIDNPVPIPDDAEMRPSHDFPYAHDKHHCELALEEFARAQNDIKITVLRSCIVLGNGADNLTTQNFFHPWMLGVAPYDPPLQFVYDNDLARVMSIIIQQEIPGTFNVAGDGVVHYREMAKIIKSRLINLPPFLAYPLVQICQGLRLHREASSDILDQARWPILMSTGKLHKATGYRFLHTGLESLAAFTNSAYLYKDPLPFQ</sequence>
<name>A0A160VF26_9ZZZZ</name>
<reference evidence="2" key="1">
    <citation type="submission" date="2015-10" db="EMBL/GenBank/DDBJ databases">
        <authorList>
            <person name="Gilbert D.G."/>
        </authorList>
    </citation>
    <scope>NUCLEOTIDE SEQUENCE</scope>
</reference>
<dbReference type="EMBL" id="FAXA01000411">
    <property type="protein sequence ID" value="CUV03420.1"/>
    <property type="molecule type" value="Genomic_DNA"/>
</dbReference>
<dbReference type="SUPFAM" id="SSF51735">
    <property type="entry name" value="NAD(P)-binding Rossmann-fold domains"/>
    <property type="match status" value="1"/>
</dbReference>
<feature type="domain" description="NAD-dependent epimerase/dehydratase" evidence="1">
    <location>
        <begin position="8"/>
        <end position="233"/>
    </location>
</feature>
<accession>A0A160VF26</accession>
<dbReference type="InterPro" id="IPR036291">
    <property type="entry name" value="NAD(P)-bd_dom_sf"/>
</dbReference>
<gene>
    <name evidence="2" type="ORF">MGWOODY_Clf2374</name>
</gene>
<protein>
    <submittedName>
        <fullName evidence="2">NAD-dependent epimerase/dehydratase</fullName>
    </submittedName>
</protein>
<organism evidence="2">
    <name type="scientific">hydrothermal vent metagenome</name>
    <dbReference type="NCBI Taxonomy" id="652676"/>
    <lineage>
        <taxon>unclassified sequences</taxon>
        <taxon>metagenomes</taxon>
        <taxon>ecological metagenomes</taxon>
    </lineage>
</organism>
<dbReference type="Pfam" id="PF01370">
    <property type="entry name" value="Epimerase"/>
    <property type="match status" value="1"/>
</dbReference>
<dbReference type="AlphaFoldDB" id="A0A160VF26"/>